<proteinExistence type="predicted"/>
<gene>
    <name evidence="3" type="ORF">PGQ11_007727</name>
</gene>
<name>A0ABR2IWE5_9PEZI</name>
<dbReference type="SUPFAM" id="SSF52540">
    <property type="entry name" value="P-loop containing nucleoside triphosphate hydrolases"/>
    <property type="match status" value="1"/>
</dbReference>
<comment type="caution">
    <text evidence="3">The sequence shown here is derived from an EMBL/GenBank/DDBJ whole genome shotgun (WGS) entry which is preliminary data.</text>
</comment>
<reference evidence="3 4" key="1">
    <citation type="journal article" date="2024" name="IMA Fungus">
        <title>Apiospora arundinis, a panoply of carbohydrate-active enzymes and secondary metabolites.</title>
        <authorList>
            <person name="Sorensen T."/>
            <person name="Petersen C."/>
            <person name="Muurmann A.T."/>
            <person name="Christiansen J.V."/>
            <person name="Brundto M.L."/>
            <person name="Overgaard C.K."/>
            <person name="Boysen A.T."/>
            <person name="Wollenberg R.D."/>
            <person name="Larsen T.O."/>
            <person name="Sorensen J.L."/>
            <person name="Nielsen K.L."/>
            <person name="Sondergaard T.E."/>
        </authorList>
    </citation>
    <scope>NUCLEOTIDE SEQUENCE [LARGE SCALE GENOMIC DNA]</scope>
    <source>
        <strain evidence="3 4">AAU 773</strain>
    </source>
</reference>
<evidence type="ECO:0000256" key="1">
    <source>
        <dbReference type="ARBA" id="ARBA00022737"/>
    </source>
</evidence>
<dbReference type="Pfam" id="PF24883">
    <property type="entry name" value="NPHP3_N"/>
    <property type="match status" value="1"/>
</dbReference>
<keyword evidence="1" id="KW-0677">Repeat</keyword>
<dbReference type="InterPro" id="IPR056884">
    <property type="entry name" value="NPHP3-like_N"/>
</dbReference>
<organism evidence="3 4">
    <name type="scientific">Apiospora arundinis</name>
    <dbReference type="NCBI Taxonomy" id="335852"/>
    <lineage>
        <taxon>Eukaryota</taxon>
        <taxon>Fungi</taxon>
        <taxon>Dikarya</taxon>
        <taxon>Ascomycota</taxon>
        <taxon>Pezizomycotina</taxon>
        <taxon>Sordariomycetes</taxon>
        <taxon>Xylariomycetidae</taxon>
        <taxon>Amphisphaeriales</taxon>
        <taxon>Apiosporaceae</taxon>
        <taxon>Apiospora</taxon>
    </lineage>
</organism>
<dbReference type="PANTHER" id="PTHR10039:SF10">
    <property type="entry name" value="NACHT DOMAIN-CONTAINING PROTEIN"/>
    <property type="match status" value="1"/>
</dbReference>
<evidence type="ECO:0000259" key="2">
    <source>
        <dbReference type="Pfam" id="PF24883"/>
    </source>
</evidence>
<sequence>MRPFKQSSEKRYGNTTHWVFETEQFQNWLDGESPVLWCSGKIGSGKTIVASSAIHYILNAKGSPGCPVSFFFAQSDDANSLSAHVILRSILHQRLKGIKISKAMEGRIRTIVSSSTSSDILDVLRELMPAPLKSYILIDGLDECDVKDRKELLKTLSVLVSSGSNIRLFLSSRFSLQEEVKKRFKAVERLTLDCEATNEDIATYIEGFLDEKLEDRELKVGDLALVSDIKTALIKGAQGM</sequence>
<evidence type="ECO:0000313" key="3">
    <source>
        <dbReference type="EMBL" id="KAK8869149.1"/>
    </source>
</evidence>
<dbReference type="Proteomes" id="UP001390339">
    <property type="component" value="Unassembled WGS sequence"/>
</dbReference>
<accession>A0ABR2IWE5</accession>
<evidence type="ECO:0000313" key="4">
    <source>
        <dbReference type="Proteomes" id="UP001390339"/>
    </source>
</evidence>
<protein>
    <submittedName>
        <fullName evidence="3">Ankyrin repeat protein</fullName>
    </submittedName>
</protein>
<dbReference type="InterPro" id="IPR027417">
    <property type="entry name" value="P-loop_NTPase"/>
</dbReference>
<keyword evidence="4" id="KW-1185">Reference proteome</keyword>
<dbReference type="Gene3D" id="3.40.50.300">
    <property type="entry name" value="P-loop containing nucleotide triphosphate hydrolases"/>
    <property type="match status" value="1"/>
</dbReference>
<dbReference type="PANTHER" id="PTHR10039">
    <property type="entry name" value="AMELOGENIN"/>
    <property type="match status" value="1"/>
</dbReference>
<feature type="domain" description="Nephrocystin 3-like N-terminal" evidence="2">
    <location>
        <begin position="14"/>
        <end position="173"/>
    </location>
</feature>
<dbReference type="EMBL" id="JAPCWZ010000004">
    <property type="protein sequence ID" value="KAK8869149.1"/>
    <property type="molecule type" value="Genomic_DNA"/>
</dbReference>